<dbReference type="PANTHER" id="PTHR30269">
    <property type="entry name" value="TRANSMEMBRANE PROTEIN YFCA"/>
    <property type="match status" value="1"/>
</dbReference>
<evidence type="ECO:0000256" key="6">
    <source>
        <dbReference type="ARBA" id="ARBA00022989"/>
    </source>
</evidence>
<feature type="transmembrane region" description="Helical" evidence="8">
    <location>
        <begin position="109"/>
        <end position="128"/>
    </location>
</feature>
<feature type="transmembrane region" description="Helical" evidence="8">
    <location>
        <begin position="237"/>
        <end position="258"/>
    </location>
</feature>
<protein>
    <recommendedName>
        <fullName evidence="8">Probable membrane transporter protein</fullName>
    </recommendedName>
</protein>
<dbReference type="RefSeq" id="WP_146798599.1">
    <property type="nucleotide sequence ID" value="NZ_VOLP01000006.1"/>
</dbReference>
<keyword evidence="6 8" id="KW-1133">Transmembrane helix</keyword>
<organism evidence="10 12">
    <name type="scientific">Colwellia hornerae</name>
    <dbReference type="NCBI Taxonomy" id="89402"/>
    <lineage>
        <taxon>Bacteria</taxon>
        <taxon>Pseudomonadati</taxon>
        <taxon>Pseudomonadota</taxon>
        <taxon>Gammaproteobacteria</taxon>
        <taxon>Alteromonadales</taxon>
        <taxon>Colwelliaceae</taxon>
        <taxon>Colwellia</taxon>
    </lineage>
</organism>
<evidence type="ECO:0000256" key="3">
    <source>
        <dbReference type="ARBA" id="ARBA00022448"/>
    </source>
</evidence>
<evidence type="ECO:0000313" key="9">
    <source>
        <dbReference type="EMBL" id="TWX61991.1"/>
    </source>
</evidence>
<feature type="transmembrane region" description="Helical" evidence="8">
    <location>
        <begin position="82"/>
        <end position="103"/>
    </location>
</feature>
<evidence type="ECO:0000256" key="8">
    <source>
        <dbReference type="RuleBase" id="RU363041"/>
    </source>
</evidence>
<evidence type="ECO:0000256" key="5">
    <source>
        <dbReference type="ARBA" id="ARBA00022692"/>
    </source>
</evidence>
<dbReference type="OrthoDB" id="554695at2"/>
<dbReference type="Proteomes" id="UP000321525">
    <property type="component" value="Unassembled WGS sequence"/>
</dbReference>
<sequence length="261" mass="28214">MFIDSTFNFEIWFTLCAIGFIAGLIDAIAGGGGMLTVPTLLSAGLPPHLALGTNKLAASFGSLTASVTFYRKKLFDPKFWRLSILYTAIGAVAGTFAVGYLSGDFLEKFIPIVIVITAIYTLFSKTIVTELKGLPALTFRVKVTQSIQGSLLGFYDGFAGPGTGAFWTASSSALYKINILLSCGLARSTNFVSNFCSLLTFIYFGYVNFIIGISMGIFIMLGAAVGAHWAIKFGNRFIRPVFIIVVISMSANLTYHAWFTQ</sequence>
<keyword evidence="3" id="KW-0813">Transport</keyword>
<dbReference type="Proteomes" id="UP000321917">
    <property type="component" value="Unassembled WGS sequence"/>
</dbReference>
<keyword evidence="5 8" id="KW-0812">Transmembrane</keyword>
<dbReference type="EMBL" id="VOLQ01000003">
    <property type="protein sequence ID" value="TWX71323.1"/>
    <property type="molecule type" value="Genomic_DNA"/>
</dbReference>
<name>A0A5C6QRH5_9GAMM</name>
<dbReference type="GO" id="GO:0005886">
    <property type="term" value="C:plasma membrane"/>
    <property type="evidence" value="ECO:0007669"/>
    <property type="project" value="UniProtKB-SubCell"/>
</dbReference>
<dbReference type="AlphaFoldDB" id="A0A5C6QRH5"/>
<dbReference type="InterPro" id="IPR002781">
    <property type="entry name" value="TM_pro_TauE-like"/>
</dbReference>
<evidence type="ECO:0000313" key="10">
    <source>
        <dbReference type="EMBL" id="TWX71323.1"/>
    </source>
</evidence>
<accession>A0A5C6QRH5</accession>
<proteinExistence type="inferred from homology"/>
<keyword evidence="11" id="KW-1185">Reference proteome</keyword>
<evidence type="ECO:0000256" key="7">
    <source>
        <dbReference type="ARBA" id="ARBA00023136"/>
    </source>
</evidence>
<comment type="similarity">
    <text evidence="2 8">Belongs to the 4-toluene sulfonate uptake permease (TSUP) (TC 2.A.102) family.</text>
</comment>
<comment type="subcellular location">
    <subcellularLocation>
        <location evidence="1 8">Cell membrane</location>
        <topology evidence="1 8">Multi-pass membrane protein</topology>
    </subcellularLocation>
</comment>
<keyword evidence="4 8" id="KW-1003">Cell membrane</keyword>
<comment type="caution">
    <text evidence="10">The sequence shown here is derived from an EMBL/GenBank/DDBJ whole genome shotgun (WGS) entry which is preliminary data.</text>
</comment>
<reference evidence="10 12" key="1">
    <citation type="submission" date="2019-07" db="EMBL/GenBank/DDBJ databases">
        <title>Genomes of sea-ice associated Colwellia species.</title>
        <authorList>
            <person name="Bowman J.P."/>
        </authorList>
    </citation>
    <scope>NUCLEOTIDE SEQUENCE [LARGE SCALE GENOMIC DNA]</scope>
    <source>
        <strain evidence="9 11">ACAM 607</strain>
        <strain evidence="10 12">IC036</strain>
    </source>
</reference>
<dbReference type="Pfam" id="PF01925">
    <property type="entry name" value="TauE"/>
    <property type="match status" value="1"/>
</dbReference>
<evidence type="ECO:0000256" key="1">
    <source>
        <dbReference type="ARBA" id="ARBA00004651"/>
    </source>
</evidence>
<dbReference type="InterPro" id="IPR052017">
    <property type="entry name" value="TSUP"/>
</dbReference>
<evidence type="ECO:0000256" key="4">
    <source>
        <dbReference type="ARBA" id="ARBA00022475"/>
    </source>
</evidence>
<dbReference type="EMBL" id="VOLR01000005">
    <property type="protein sequence ID" value="TWX61991.1"/>
    <property type="molecule type" value="Genomic_DNA"/>
</dbReference>
<feature type="transmembrane region" description="Helical" evidence="8">
    <location>
        <begin position="12"/>
        <end position="37"/>
    </location>
</feature>
<evidence type="ECO:0000313" key="12">
    <source>
        <dbReference type="Proteomes" id="UP000321917"/>
    </source>
</evidence>
<gene>
    <name evidence="9" type="ORF">ESZ26_05110</name>
    <name evidence="10" type="ORF">ESZ27_02690</name>
</gene>
<feature type="transmembrane region" description="Helical" evidence="8">
    <location>
        <begin position="209"/>
        <end position="230"/>
    </location>
</feature>
<dbReference type="PANTHER" id="PTHR30269:SF25">
    <property type="entry name" value="MEMBRANE TRANSPORTER PROTEIN-RELATED"/>
    <property type="match status" value="1"/>
</dbReference>
<evidence type="ECO:0000256" key="2">
    <source>
        <dbReference type="ARBA" id="ARBA00009142"/>
    </source>
</evidence>
<evidence type="ECO:0000313" key="11">
    <source>
        <dbReference type="Proteomes" id="UP000321525"/>
    </source>
</evidence>
<keyword evidence="7 8" id="KW-0472">Membrane</keyword>